<accession>A0AAD9HH96</accession>
<dbReference type="EMBL" id="MU842885">
    <property type="protein sequence ID" value="KAK2028029.1"/>
    <property type="molecule type" value="Genomic_DNA"/>
</dbReference>
<organism evidence="1 2">
    <name type="scientific">Colletotrichum zoysiae</name>
    <dbReference type="NCBI Taxonomy" id="1216348"/>
    <lineage>
        <taxon>Eukaryota</taxon>
        <taxon>Fungi</taxon>
        <taxon>Dikarya</taxon>
        <taxon>Ascomycota</taxon>
        <taxon>Pezizomycotina</taxon>
        <taxon>Sordariomycetes</taxon>
        <taxon>Hypocreomycetidae</taxon>
        <taxon>Glomerellales</taxon>
        <taxon>Glomerellaceae</taxon>
        <taxon>Colletotrichum</taxon>
        <taxon>Colletotrichum graminicola species complex</taxon>
    </lineage>
</organism>
<proteinExistence type="predicted"/>
<evidence type="ECO:0000313" key="1">
    <source>
        <dbReference type="EMBL" id="KAK2028029.1"/>
    </source>
</evidence>
<evidence type="ECO:0000313" key="2">
    <source>
        <dbReference type="Proteomes" id="UP001232148"/>
    </source>
</evidence>
<dbReference type="Proteomes" id="UP001232148">
    <property type="component" value="Unassembled WGS sequence"/>
</dbReference>
<protein>
    <submittedName>
        <fullName evidence="1">Uncharacterized protein</fullName>
    </submittedName>
</protein>
<keyword evidence="2" id="KW-1185">Reference proteome</keyword>
<sequence length="162" mass="17452">MQSDVINCYLLGIEADDTHVRPGFGSLWGAASSSVAVLLIKTRPLSTASWAISGVVSEALPASGSDTEILSDAFVDFPNREIAHWTTCISPHEPHEPPRYLIYADFAAHSCQPTAASWRSCRAAVPEIKRSIGFVVRPRIISAALDLHDRTVTGHTLGSPCI</sequence>
<name>A0AAD9HH96_9PEZI</name>
<dbReference type="AlphaFoldDB" id="A0AAD9HH96"/>
<gene>
    <name evidence="1" type="ORF">LX32DRAFT_416487</name>
</gene>
<comment type="caution">
    <text evidence="1">The sequence shown here is derived from an EMBL/GenBank/DDBJ whole genome shotgun (WGS) entry which is preliminary data.</text>
</comment>
<reference evidence="1" key="1">
    <citation type="submission" date="2021-06" db="EMBL/GenBank/DDBJ databases">
        <title>Comparative genomics, transcriptomics and evolutionary studies reveal genomic signatures of adaptation to plant cell wall in hemibiotrophic fungi.</title>
        <authorList>
            <consortium name="DOE Joint Genome Institute"/>
            <person name="Baroncelli R."/>
            <person name="Diaz J.F."/>
            <person name="Benocci T."/>
            <person name="Peng M."/>
            <person name="Battaglia E."/>
            <person name="Haridas S."/>
            <person name="Andreopoulos W."/>
            <person name="Labutti K."/>
            <person name="Pangilinan J."/>
            <person name="Floch G.L."/>
            <person name="Makela M.R."/>
            <person name="Henrissat B."/>
            <person name="Grigoriev I.V."/>
            <person name="Crouch J.A."/>
            <person name="De Vries R.P."/>
            <person name="Sukno S.A."/>
            <person name="Thon M.R."/>
        </authorList>
    </citation>
    <scope>NUCLEOTIDE SEQUENCE</scope>
    <source>
        <strain evidence="1">MAFF235873</strain>
    </source>
</reference>